<keyword evidence="2" id="KW-0408">Iron</keyword>
<dbReference type="SUPFAM" id="SSF53850">
    <property type="entry name" value="Periplasmic binding protein-like II"/>
    <property type="match status" value="1"/>
</dbReference>
<evidence type="ECO:0000256" key="1">
    <source>
        <dbReference type="ARBA" id="ARBA00008520"/>
    </source>
</evidence>
<evidence type="ECO:0000313" key="6">
    <source>
        <dbReference type="Proteomes" id="UP001595767"/>
    </source>
</evidence>
<dbReference type="RefSeq" id="WP_378548298.1">
    <property type="nucleotide sequence ID" value="NZ_JBHSBA010000003.1"/>
</dbReference>
<organism evidence="5 6">
    <name type="scientific">Nocardia rhizosphaerae</name>
    <dbReference type="NCBI Taxonomy" id="1691571"/>
    <lineage>
        <taxon>Bacteria</taxon>
        <taxon>Bacillati</taxon>
        <taxon>Actinomycetota</taxon>
        <taxon>Actinomycetes</taxon>
        <taxon>Mycobacteriales</taxon>
        <taxon>Nocardiaceae</taxon>
        <taxon>Nocardia</taxon>
    </lineage>
</organism>
<name>A0ABV8L4M9_9NOCA</name>
<feature type="chain" id="PRO_5046516777" evidence="4">
    <location>
        <begin position="27"/>
        <end position="314"/>
    </location>
</feature>
<evidence type="ECO:0000256" key="4">
    <source>
        <dbReference type="SAM" id="SignalP"/>
    </source>
</evidence>
<proteinExistence type="inferred from homology"/>
<comment type="caution">
    <text evidence="5">The sequence shown here is derived from an EMBL/GenBank/DDBJ whole genome shotgun (WGS) entry which is preliminary data.</text>
</comment>
<evidence type="ECO:0000256" key="2">
    <source>
        <dbReference type="ARBA" id="ARBA00022496"/>
    </source>
</evidence>
<dbReference type="PIRSF" id="PIRSF002825">
    <property type="entry name" value="CfbpA"/>
    <property type="match status" value="1"/>
</dbReference>
<dbReference type="PANTHER" id="PTHR30006">
    <property type="entry name" value="THIAMINE-BINDING PERIPLASMIC PROTEIN-RELATED"/>
    <property type="match status" value="1"/>
</dbReference>
<feature type="signal peptide" evidence="4">
    <location>
        <begin position="1"/>
        <end position="26"/>
    </location>
</feature>
<dbReference type="Pfam" id="PF13343">
    <property type="entry name" value="SBP_bac_6"/>
    <property type="match status" value="1"/>
</dbReference>
<protein>
    <submittedName>
        <fullName evidence="5">Extracellular solute-binding protein</fullName>
    </submittedName>
</protein>
<accession>A0ABV8L4M9</accession>
<keyword evidence="2" id="KW-0406">Ion transport</keyword>
<reference evidence="6" key="1">
    <citation type="journal article" date="2019" name="Int. J. Syst. Evol. Microbiol.">
        <title>The Global Catalogue of Microorganisms (GCM) 10K type strain sequencing project: providing services to taxonomists for standard genome sequencing and annotation.</title>
        <authorList>
            <consortium name="The Broad Institute Genomics Platform"/>
            <consortium name="The Broad Institute Genome Sequencing Center for Infectious Disease"/>
            <person name="Wu L."/>
            <person name="Ma J."/>
        </authorList>
    </citation>
    <scope>NUCLEOTIDE SEQUENCE [LARGE SCALE GENOMIC DNA]</scope>
    <source>
        <strain evidence="6">CGMCC 4.7204</strain>
    </source>
</reference>
<keyword evidence="2" id="KW-0813">Transport</keyword>
<dbReference type="EMBL" id="JBHSBA010000003">
    <property type="protein sequence ID" value="MFC4125103.1"/>
    <property type="molecule type" value="Genomic_DNA"/>
</dbReference>
<comment type="similarity">
    <text evidence="1">Belongs to the bacterial solute-binding protein 1 family.</text>
</comment>
<sequence>MRSYGGKALVAAIVLALGACASPPGAADTIVVYSAQEQALAQAWARGFTTDTGIEVILRDGADLALADRLIAEGAETPADAFLTENAPALDLVADAGLLADLDRATLDQVPSRYRPPSGRWIGVAVRTPAFVYDTAELSQAELPAGLLELAQPQWQGRWGAGFFGADFQAVVTGLLAARGPELTRTWLRGVRANATSVLDPQQAVADGIMAGGVISHDDWTGPGRTALHPFPDATATVSGGAVLRAGEQQRAAQRFLAFVAGPQGQTILRASTSAKYPVIAAPMPSDPRLGALDPALATRLMTEAGLLPAAPPR</sequence>
<dbReference type="InterPro" id="IPR026045">
    <property type="entry name" value="Ferric-bd"/>
</dbReference>
<dbReference type="Gene3D" id="3.40.190.10">
    <property type="entry name" value="Periplasmic binding protein-like II"/>
    <property type="match status" value="2"/>
</dbReference>
<evidence type="ECO:0000313" key="5">
    <source>
        <dbReference type="EMBL" id="MFC4125103.1"/>
    </source>
</evidence>
<dbReference type="PANTHER" id="PTHR30006:SF15">
    <property type="entry name" value="IRON-UTILIZATION PERIPLASMIC PROTEIN"/>
    <property type="match status" value="1"/>
</dbReference>
<dbReference type="PROSITE" id="PS51257">
    <property type="entry name" value="PROKAR_LIPOPROTEIN"/>
    <property type="match status" value="1"/>
</dbReference>
<gene>
    <name evidence="5" type="ORF">ACFOW8_09205</name>
</gene>
<evidence type="ECO:0000256" key="3">
    <source>
        <dbReference type="ARBA" id="ARBA00022729"/>
    </source>
</evidence>
<keyword evidence="2" id="KW-0410">Iron transport</keyword>
<keyword evidence="3 4" id="KW-0732">Signal</keyword>
<keyword evidence="6" id="KW-1185">Reference proteome</keyword>
<dbReference type="Proteomes" id="UP001595767">
    <property type="component" value="Unassembled WGS sequence"/>
</dbReference>